<feature type="compositionally biased region" description="Basic and acidic residues" evidence="1">
    <location>
        <begin position="421"/>
        <end position="437"/>
    </location>
</feature>
<comment type="caution">
    <text evidence="2">The sequence shown here is derived from an EMBL/GenBank/DDBJ whole genome shotgun (WGS) entry which is preliminary data.</text>
</comment>
<sequence length="437" mass="48624">MSILAHCRLYTGPMLQAYADFAEWKDGFMDHAEGMHLAEYLSVKDYDDPNLADYISPAKMHLFTTSAEQAEPDVPSGLSATAYEDAWSRRQRHVKDRVTLAVMNECSAIKTRSARYAKAYLLSAIDEALHDDLRSLPGAFEVWEMLRTRGHVGDVGSTDLLGAFDQLAVVKYIRREEAGHFFARYEAAAERYLRPLLAPAGAVDASARSGVVRCRAAIADKVKATFLAHAFAPHLVHEFDEWHRARPDGGYDYLKSCVQSQLANLPPDAFSLDRSVLGLQQPTQCGYCHSQLHTDMACRHLFLAQRDGITRPSYTGGAVPLREADTIIDPDRRFCTYCQSHKHSDARCKRLAEDTRTGSVRRTYAPLTAEPPSKRPRTETPTARFCGYCDSIYHQDAACTKLAAALADGSVRAGYAVASDAGRDPDHRRDVWSDDDV</sequence>
<proteinExistence type="predicted"/>
<dbReference type="OrthoDB" id="70641at2759"/>
<evidence type="ECO:0000313" key="2">
    <source>
        <dbReference type="EMBL" id="OQS00949.1"/>
    </source>
</evidence>
<gene>
    <name evidence="2" type="ORF">ACHHYP_02065</name>
</gene>
<keyword evidence="3" id="KW-1185">Reference proteome</keyword>
<name>A0A1V9ZSJ8_ACHHY</name>
<dbReference type="AlphaFoldDB" id="A0A1V9ZSJ8"/>
<feature type="region of interest" description="Disordered" evidence="1">
    <location>
        <begin position="418"/>
        <end position="437"/>
    </location>
</feature>
<protein>
    <submittedName>
        <fullName evidence="2">Uncharacterized protein</fullName>
    </submittedName>
</protein>
<accession>A0A1V9ZSJ8</accession>
<evidence type="ECO:0000313" key="3">
    <source>
        <dbReference type="Proteomes" id="UP000243579"/>
    </source>
</evidence>
<dbReference type="Proteomes" id="UP000243579">
    <property type="component" value="Unassembled WGS sequence"/>
</dbReference>
<reference evidence="2 3" key="1">
    <citation type="journal article" date="2014" name="Genome Biol. Evol.">
        <title>The secreted proteins of Achlya hypogyna and Thraustotheca clavata identify the ancestral oomycete secretome and reveal gene acquisitions by horizontal gene transfer.</title>
        <authorList>
            <person name="Misner I."/>
            <person name="Blouin N."/>
            <person name="Leonard G."/>
            <person name="Richards T.A."/>
            <person name="Lane C.E."/>
        </authorList>
    </citation>
    <scope>NUCLEOTIDE SEQUENCE [LARGE SCALE GENOMIC DNA]</scope>
    <source>
        <strain evidence="2 3">ATCC 48635</strain>
    </source>
</reference>
<evidence type="ECO:0000256" key="1">
    <source>
        <dbReference type="SAM" id="MobiDB-lite"/>
    </source>
</evidence>
<organism evidence="2 3">
    <name type="scientific">Achlya hypogyna</name>
    <name type="common">Oomycete</name>
    <name type="synonym">Protoachlya hypogyna</name>
    <dbReference type="NCBI Taxonomy" id="1202772"/>
    <lineage>
        <taxon>Eukaryota</taxon>
        <taxon>Sar</taxon>
        <taxon>Stramenopiles</taxon>
        <taxon>Oomycota</taxon>
        <taxon>Saprolegniomycetes</taxon>
        <taxon>Saprolegniales</taxon>
        <taxon>Achlyaceae</taxon>
        <taxon>Achlya</taxon>
    </lineage>
</organism>
<dbReference type="EMBL" id="JNBR01000019">
    <property type="protein sequence ID" value="OQS00949.1"/>
    <property type="molecule type" value="Genomic_DNA"/>
</dbReference>